<organism evidence="2 3">
    <name type="scientific">Lupinus angustifolius</name>
    <name type="common">Narrow-leaved blue lupine</name>
    <dbReference type="NCBI Taxonomy" id="3871"/>
    <lineage>
        <taxon>Eukaryota</taxon>
        <taxon>Viridiplantae</taxon>
        <taxon>Streptophyta</taxon>
        <taxon>Embryophyta</taxon>
        <taxon>Tracheophyta</taxon>
        <taxon>Spermatophyta</taxon>
        <taxon>Magnoliopsida</taxon>
        <taxon>eudicotyledons</taxon>
        <taxon>Gunneridae</taxon>
        <taxon>Pentapetalae</taxon>
        <taxon>rosids</taxon>
        <taxon>fabids</taxon>
        <taxon>Fabales</taxon>
        <taxon>Fabaceae</taxon>
        <taxon>Papilionoideae</taxon>
        <taxon>50 kb inversion clade</taxon>
        <taxon>genistoids sensu lato</taxon>
        <taxon>core genistoids</taxon>
        <taxon>Genisteae</taxon>
        <taxon>Lupinus</taxon>
    </lineage>
</organism>
<dbReference type="GO" id="GO:0007165">
    <property type="term" value="P:signal transduction"/>
    <property type="evidence" value="ECO:0007669"/>
    <property type="project" value="InterPro"/>
</dbReference>
<dbReference type="PANTHER" id="PTHR11017">
    <property type="entry name" value="LEUCINE-RICH REPEAT-CONTAINING PROTEIN"/>
    <property type="match status" value="1"/>
</dbReference>
<dbReference type="PRINTS" id="PR00364">
    <property type="entry name" value="DISEASERSIST"/>
</dbReference>
<proteinExistence type="predicted"/>
<dbReference type="InterPro" id="IPR035897">
    <property type="entry name" value="Toll_tir_struct_dom_sf"/>
</dbReference>
<dbReference type="Gene3D" id="3.40.50.10140">
    <property type="entry name" value="Toll/interleukin-1 receptor homology (TIR) domain"/>
    <property type="match status" value="1"/>
</dbReference>
<dbReference type="AlphaFoldDB" id="A0A1J7GKR2"/>
<protein>
    <recommendedName>
        <fullName evidence="1">TIR domain-containing protein</fullName>
    </recommendedName>
</protein>
<dbReference type="Pfam" id="PF01582">
    <property type="entry name" value="TIR"/>
    <property type="match status" value="1"/>
</dbReference>
<dbReference type="Pfam" id="PF00931">
    <property type="entry name" value="NB-ARC"/>
    <property type="match status" value="1"/>
</dbReference>
<accession>A0A1J7GKR2</accession>
<dbReference type="SUPFAM" id="SSF52540">
    <property type="entry name" value="P-loop containing nucleoside triphosphate hydrolases"/>
    <property type="match status" value="1"/>
</dbReference>
<evidence type="ECO:0000313" key="2">
    <source>
        <dbReference type="EMBL" id="OIW00990.1"/>
    </source>
</evidence>
<dbReference type="InterPro" id="IPR042197">
    <property type="entry name" value="Apaf_helical"/>
</dbReference>
<reference evidence="2 3" key="1">
    <citation type="journal article" date="2017" name="Plant Biotechnol. J.">
        <title>A comprehensive draft genome sequence for lupin (Lupinus angustifolius), an emerging health food: insights into plant-microbe interactions and legume evolution.</title>
        <authorList>
            <person name="Hane J.K."/>
            <person name="Ming Y."/>
            <person name="Kamphuis L.G."/>
            <person name="Nelson M.N."/>
            <person name="Garg G."/>
            <person name="Atkins C.A."/>
            <person name="Bayer P.E."/>
            <person name="Bravo A."/>
            <person name="Bringans S."/>
            <person name="Cannon S."/>
            <person name="Edwards D."/>
            <person name="Foley R."/>
            <person name="Gao L.L."/>
            <person name="Harrison M.J."/>
            <person name="Huang W."/>
            <person name="Hurgobin B."/>
            <person name="Li S."/>
            <person name="Liu C.W."/>
            <person name="McGrath A."/>
            <person name="Morahan G."/>
            <person name="Murray J."/>
            <person name="Weller J."/>
            <person name="Jian J."/>
            <person name="Singh K.B."/>
        </authorList>
    </citation>
    <scope>NUCLEOTIDE SEQUENCE [LARGE SCALE GENOMIC DNA]</scope>
    <source>
        <strain evidence="3">cv. Tanjil</strain>
        <tissue evidence="2">Whole plant</tissue>
    </source>
</reference>
<dbReference type="Gramene" id="OIW00990">
    <property type="protein sequence ID" value="OIW00990"/>
    <property type="gene ID" value="TanjilG_16239"/>
</dbReference>
<evidence type="ECO:0000259" key="1">
    <source>
        <dbReference type="PROSITE" id="PS50104"/>
    </source>
</evidence>
<dbReference type="InterPro" id="IPR000157">
    <property type="entry name" value="TIR_dom"/>
</dbReference>
<dbReference type="GO" id="GO:0043531">
    <property type="term" value="F:ADP binding"/>
    <property type="evidence" value="ECO:0007669"/>
    <property type="project" value="InterPro"/>
</dbReference>
<dbReference type="InterPro" id="IPR027417">
    <property type="entry name" value="P-loop_NTPase"/>
</dbReference>
<dbReference type="Proteomes" id="UP000188354">
    <property type="component" value="Chromosome LG12"/>
</dbReference>
<dbReference type="Gene3D" id="3.40.50.300">
    <property type="entry name" value="P-loop containing nucleotide triphosphate hydrolases"/>
    <property type="match status" value="1"/>
</dbReference>
<dbReference type="PANTHER" id="PTHR11017:SF560">
    <property type="entry name" value="RESISTANCE PROTEIN (TIR-NBS-LRR CLASS), PUTATIVE-RELATED"/>
    <property type="match status" value="1"/>
</dbReference>
<dbReference type="Gene3D" id="1.10.8.430">
    <property type="entry name" value="Helical domain of apoptotic protease-activating factors"/>
    <property type="match status" value="1"/>
</dbReference>
<dbReference type="GO" id="GO:0006952">
    <property type="term" value="P:defense response"/>
    <property type="evidence" value="ECO:0007669"/>
    <property type="project" value="InterPro"/>
</dbReference>
<dbReference type="OMA" id="NDELPRG"/>
<dbReference type="SUPFAM" id="SSF52200">
    <property type="entry name" value="Toll/Interleukin receptor TIR domain"/>
    <property type="match status" value="1"/>
</dbReference>
<name>A0A1J7GKR2_LUPAN</name>
<sequence>MECNRNIGQLVIPIFYYVDPSDVRFQEGTFGEVFQRLSAKFSSMNNVVVEWKRALTHAAKLFGWDVRNFRNDSDVIMEIVDDILIKLDKTYLPITNFPVGVEAHVQNVVQLLEKETERACIVGILGMGGIGKTTIAKAIYNKLRRNFEDKSFLENVSEIWEKERGWSDLQENLLSDILKTRNIKIHSIEWGKTLIKERILGKRTLVVLDDVTNIEQLNALCTGKHELNAPGSVLIITTGNAHLLKVREVDYVYTINVMDVNQSLELFSWHAFKKRSPKIDFIELSRDVTIECGRLPLALEVLGSYFYKRTKEQWKNVLSKLERIPHMNALQLLKVSIDGLDDLMEKRIFLDICCFFIGMDSLCYKDICWL</sequence>
<keyword evidence="3" id="KW-1185">Reference proteome</keyword>
<dbReference type="InterPro" id="IPR002182">
    <property type="entry name" value="NB-ARC"/>
</dbReference>
<feature type="domain" description="TIR" evidence="1">
    <location>
        <begin position="1"/>
        <end position="87"/>
    </location>
</feature>
<evidence type="ECO:0000313" key="3">
    <source>
        <dbReference type="Proteomes" id="UP000188354"/>
    </source>
</evidence>
<dbReference type="EMBL" id="CM007372">
    <property type="protein sequence ID" value="OIW00990.1"/>
    <property type="molecule type" value="Genomic_DNA"/>
</dbReference>
<dbReference type="InterPro" id="IPR044974">
    <property type="entry name" value="Disease_R_plants"/>
</dbReference>
<dbReference type="PROSITE" id="PS50104">
    <property type="entry name" value="TIR"/>
    <property type="match status" value="1"/>
</dbReference>
<gene>
    <name evidence="2" type="ORF">TanjilG_16239</name>
</gene>